<gene>
    <name evidence="7" type="ORF">TRFO_02620</name>
</gene>
<proteinExistence type="inferred from homology"/>
<dbReference type="InterPro" id="IPR036168">
    <property type="entry name" value="AP2_Mu_C_sf"/>
</dbReference>
<evidence type="ECO:0000256" key="1">
    <source>
        <dbReference type="ARBA" id="ARBA00004308"/>
    </source>
</evidence>
<evidence type="ECO:0000256" key="3">
    <source>
        <dbReference type="ARBA" id="ARBA00022927"/>
    </source>
</evidence>
<keyword evidence="4" id="KW-0472">Membrane</keyword>
<dbReference type="InterPro" id="IPR050431">
    <property type="entry name" value="Adaptor_comp_med_subunit"/>
</dbReference>
<dbReference type="SUPFAM" id="SSF64356">
    <property type="entry name" value="SNARE-like"/>
    <property type="match status" value="1"/>
</dbReference>
<dbReference type="Gene3D" id="2.60.40.1170">
    <property type="entry name" value="Mu homology domain, subdomain B"/>
    <property type="match status" value="2"/>
</dbReference>
<evidence type="ECO:0000259" key="6">
    <source>
        <dbReference type="PROSITE" id="PS51072"/>
    </source>
</evidence>
<dbReference type="GO" id="GO:0012505">
    <property type="term" value="C:endomembrane system"/>
    <property type="evidence" value="ECO:0007669"/>
    <property type="project" value="UniProtKB-SubCell"/>
</dbReference>
<dbReference type="Gene3D" id="3.30.450.60">
    <property type="match status" value="1"/>
</dbReference>
<dbReference type="GeneID" id="94825503"/>
<name>A0A1J4L2B1_9EUKA</name>
<dbReference type="AlphaFoldDB" id="A0A1J4L2B1"/>
<dbReference type="VEuPathDB" id="TrichDB:TRFO_02620"/>
<comment type="caution">
    <text evidence="7">The sequence shown here is derived from an EMBL/GenBank/DDBJ whole genome shotgun (WGS) entry which is preliminary data.</text>
</comment>
<dbReference type="EMBL" id="MLAK01000002">
    <property type="protein sequence ID" value="OHT17554.1"/>
    <property type="molecule type" value="Genomic_DNA"/>
</dbReference>
<dbReference type="InterPro" id="IPR028565">
    <property type="entry name" value="MHD"/>
</dbReference>
<dbReference type="Pfam" id="PF00928">
    <property type="entry name" value="Adap_comp_sub"/>
    <property type="match status" value="1"/>
</dbReference>
<dbReference type="Proteomes" id="UP000179807">
    <property type="component" value="Unassembled WGS sequence"/>
</dbReference>
<dbReference type="RefSeq" id="XP_068370690.1">
    <property type="nucleotide sequence ID" value="XM_068490799.1"/>
</dbReference>
<dbReference type="GO" id="GO:0016192">
    <property type="term" value="P:vesicle-mediated transport"/>
    <property type="evidence" value="ECO:0007669"/>
    <property type="project" value="InterPro"/>
</dbReference>
<keyword evidence="8" id="KW-1185">Reference proteome</keyword>
<organism evidence="7 8">
    <name type="scientific">Tritrichomonas foetus</name>
    <dbReference type="NCBI Taxonomy" id="1144522"/>
    <lineage>
        <taxon>Eukaryota</taxon>
        <taxon>Metamonada</taxon>
        <taxon>Parabasalia</taxon>
        <taxon>Tritrichomonadida</taxon>
        <taxon>Tritrichomonadidae</taxon>
        <taxon>Tritrichomonas</taxon>
    </lineage>
</organism>
<dbReference type="PROSITE" id="PS51072">
    <property type="entry name" value="MHD"/>
    <property type="match status" value="1"/>
</dbReference>
<dbReference type="PIRSF" id="PIRSF005992">
    <property type="entry name" value="Clathrin_mu"/>
    <property type="match status" value="1"/>
</dbReference>
<comment type="similarity">
    <text evidence="5">Belongs to the adaptor complexes medium subunit family.</text>
</comment>
<dbReference type="GO" id="GO:0030131">
    <property type="term" value="C:clathrin adaptor complex"/>
    <property type="evidence" value="ECO:0007669"/>
    <property type="project" value="UniProtKB-UniRule"/>
</dbReference>
<dbReference type="InterPro" id="IPR011012">
    <property type="entry name" value="Longin-like_dom_sf"/>
</dbReference>
<feature type="domain" description="MHD" evidence="6">
    <location>
        <begin position="164"/>
        <end position="395"/>
    </location>
</feature>
<sequence length="400" mass="45716">MLTYLTINHMIDAVFLINQQLDILVERRFSIESMHNILDFIFPILVSKEIMPIIEFEKYHIVIFKSGTVYFIGITTGDSSFYLIDILKQIIRSFELRYGAPVTENLILEELATAYKILDFGIDSGFPLFDESNAINVILPLDDITKCELNILYPWRSKGLKYESPDFLVTITEFVDAKVGKTGSVSFYQIRGVIQVLNHLSGMPEVTVKWENIPDFDDFAFHRCVQNQYFSDLMSFIPPDGFFDLMNYRVLNHPVNLPITLEGSVNTTDHKITVDYRLNFIKPTKNCKIYFTLPSGTYKQSLLVSYGKLRIKSDIVEWTIGNILSHDAKVIMSGGIFGNFDTTLIVQPILTVNFEMEELMTGFNISNIDIPVYDNGTNPFTETKMFTVNGSYELQTGGFL</sequence>
<reference evidence="7" key="1">
    <citation type="submission" date="2016-10" db="EMBL/GenBank/DDBJ databases">
        <authorList>
            <person name="Benchimol M."/>
            <person name="Almeida L.G."/>
            <person name="Vasconcelos A.T."/>
            <person name="Perreira-Neves A."/>
            <person name="Rosa I.A."/>
            <person name="Tasca T."/>
            <person name="Bogo M.R."/>
            <person name="de Souza W."/>
        </authorList>
    </citation>
    <scope>NUCLEOTIDE SEQUENCE [LARGE SCALE GENOMIC DNA]</scope>
    <source>
        <strain evidence="7">K</strain>
    </source>
</reference>
<evidence type="ECO:0000256" key="2">
    <source>
        <dbReference type="ARBA" id="ARBA00022448"/>
    </source>
</evidence>
<protein>
    <recommendedName>
        <fullName evidence="6">MHD domain-containing protein</fullName>
    </recommendedName>
</protein>
<dbReference type="PANTHER" id="PTHR10529">
    <property type="entry name" value="AP COMPLEX SUBUNIT MU"/>
    <property type="match status" value="1"/>
</dbReference>
<dbReference type="SUPFAM" id="SSF49447">
    <property type="entry name" value="Second domain of Mu2 adaptin subunit (ap50) of ap2 adaptor"/>
    <property type="match status" value="1"/>
</dbReference>
<comment type="subcellular location">
    <subcellularLocation>
        <location evidence="1">Endomembrane system</location>
    </subcellularLocation>
</comment>
<accession>A0A1J4L2B1</accession>
<evidence type="ECO:0000313" key="7">
    <source>
        <dbReference type="EMBL" id="OHT17554.1"/>
    </source>
</evidence>
<evidence type="ECO:0000256" key="5">
    <source>
        <dbReference type="PIRNR" id="PIRNR005992"/>
    </source>
</evidence>
<keyword evidence="3 5" id="KW-0653">Protein transport</keyword>
<keyword evidence="2 5" id="KW-0813">Transport</keyword>
<dbReference type="OrthoDB" id="870at2759"/>
<dbReference type="InterPro" id="IPR001392">
    <property type="entry name" value="Clathrin_mu"/>
</dbReference>
<evidence type="ECO:0000256" key="4">
    <source>
        <dbReference type="ARBA" id="ARBA00023136"/>
    </source>
</evidence>
<evidence type="ECO:0000313" key="8">
    <source>
        <dbReference type="Proteomes" id="UP000179807"/>
    </source>
</evidence>
<dbReference type="GO" id="GO:0006886">
    <property type="term" value="P:intracellular protein transport"/>
    <property type="evidence" value="ECO:0007669"/>
    <property type="project" value="UniProtKB-UniRule"/>
</dbReference>